<dbReference type="PROSITE" id="PS00216">
    <property type="entry name" value="SUGAR_TRANSPORT_1"/>
    <property type="match status" value="1"/>
</dbReference>
<dbReference type="InterPro" id="IPR020846">
    <property type="entry name" value="MFS_dom"/>
</dbReference>
<dbReference type="InterPro" id="IPR011701">
    <property type="entry name" value="MFS"/>
</dbReference>
<dbReference type="GO" id="GO:0022857">
    <property type="term" value="F:transmembrane transporter activity"/>
    <property type="evidence" value="ECO:0007669"/>
    <property type="project" value="InterPro"/>
</dbReference>
<gene>
    <name evidence="8" type="ORF">D6D01_10074</name>
</gene>
<evidence type="ECO:0000256" key="5">
    <source>
        <dbReference type="ARBA" id="ARBA00023136"/>
    </source>
</evidence>
<dbReference type="PANTHER" id="PTHR23502">
    <property type="entry name" value="MAJOR FACILITATOR SUPERFAMILY"/>
    <property type="match status" value="1"/>
</dbReference>
<proteinExistence type="inferred from homology"/>
<name>A0A4S9JRA8_AURPU</name>
<feature type="transmembrane region" description="Helical" evidence="6">
    <location>
        <begin position="324"/>
        <end position="348"/>
    </location>
</feature>
<dbReference type="EMBL" id="QZBD01000824">
    <property type="protein sequence ID" value="THY04785.1"/>
    <property type="molecule type" value="Genomic_DNA"/>
</dbReference>
<feature type="domain" description="Major facilitator superfamily (MFS) profile" evidence="7">
    <location>
        <begin position="55"/>
        <end position="487"/>
    </location>
</feature>
<feature type="transmembrane region" description="Helical" evidence="6">
    <location>
        <begin position="286"/>
        <end position="312"/>
    </location>
</feature>
<accession>A0A4S9JRA8</accession>
<dbReference type="Pfam" id="PF07690">
    <property type="entry name" value="MFS_1"/>
    <property type="match status" value="1"/>
</dbReference>
<evidence type="ECO:0000256" key="3">
    <source>
        <dbReference type="ARBA" id="ARBA00022692"/>
    </source>
</evidence>
<feature type="transmembrane region" description="Helical" evidence="6">
    <location>
        <begin position="55"/>
        <end position="74"/>
    </location>
</feature>
<sequence>MALLDELPSKLNENKFVAMKTEYHDDTPHSCEARDHIVLSKNGTHPQCFSETKKLYVALTVGLLMFNSTLSSSLPGGSSFYIASYFGIVEPLQQILVSTTYLVGYIVGPLISAPMSEHFGRKKLLLATGGLFLVMSLACIFSPSYNALLVFRFFAGMGGSAPISVIGGVYADIYSKPRSRGTATAAYTMGTTVGTVLGPTIFGYVAYNNWRMSFVLTTALAAVAFIGTTIMPETYLPVLEQIQAHKARCSKTCRVVVSQKDLDERSLSIILLTSTRRPLELFATEAIVFFSSLYCSLVFAILFVFFAAYPYIFRTVYGMDHRTAGLAFIPIGVGTVLSMPLCMAYDAFRETNLKDGKNWAQKEEYRRLPLACVGGVLLVASIFWLGWTSSPSFHWIIPMMSGLPFGIAFNLILIALFNYLTDSYGIYSASALAAASCARSILGAVLPLAQNSMYTTLGIGWATSILGFASVALLPVPFIFIAFGPQIRLRSPFCQAAQQYR</sequence>
<dbReference type="Gene3D" id="1.20.1250.20">
    <property type="entry name" value="MFS general substrate transporter like domains"/>
    <property type="match status" value="1"/>
</dbReference>
<keyword evidence="5 6" id="KW-0472">Membrane</keyword>
<comment type="subcellular location">
    <subcellularLocation>
        <location evidence="1">Membrane</location>
        <topology evidence="1">Multi-pass membrane protein</topology>
    </subcellularLocation>
</comment>
<feature type="transmembrane region" description="Helical" evidence="6">
    <location>
        <begin position="185"/>
        <end position="207"/>
    </location>
</feature>
<dbReference type="InterPro" id="IPR036259">
    <property type="entry name" value="MFS_trans_sf"/>
</dbReference>
<feature type="transmembrane region" description="Helical" evidence="6">
    <location>
        <begin position="124"/>
        <end position="143"/>
    </location>
</feature>
<reference evidence="8 9" key="1">
    <citation type="submission" date="2018-10" db="EMBL/GenBank/DDBJ databases">
        <title>Fifty Aureobasidium pullulans genomes reveal a recombining polyextremotolerant generalist.</title>
        <authorList>
            <person name="Gostincar C."/>
            <person name="Turk M."/>
            <person name="Zajc J."/>
            <person name="Gunde-Cimerman N."/>
        </authorList>
    </citation>
    <scope>NUCLEOTIDE SEQUENCE [LARGE SCALE GENOMIC DNA]</scope>
    <source>
        <strain evidence="8 9">EXF-6604</strain>
    </source>
</reference>
<protein>
    <submittedName>
        <fullName evidence="8">MFS general substrate transporter</fullName>
    </submittedName>
</protein>
<evidence type="ECO:0000256" key="4">
    <source>
        <dbReference type="ARBA" id="ARBA00022989"/>
    </source>
</evidence>
<dbReference type="InterPro" id="IPR005829">
    <property type="entry name" value="Sugar_transporter_CS"/>
</dbReference>
<organism evidence="8 9">
    <name type="scientific">Aureobasidium pullulans</name>
    <name type="common">Black yeast</name>
    <name type="synonym">Pullularia pullulans</name>
    <dbReference type="NCBI Taxonomy" id="5580"/>
    <lineage>
        <taxon>Eukaryota</taxon>
        <taxon>Fungi</taxon>
        <taxon>Dikarya</taxon>
        <taxon>Ascomycota</taxon>
        <taxon>Pezizomycotina</taxon>
        <taxon>Dothideomycetes</taxon>
        <taxon>Dothideomycetidae</taxon>
        <taxon>Dothideales</taxon>
        <taxon>Saccotheciaceae</taxon>
        <taxon>Aureobasidium</taxon>
    </lineage>
</organism>
<dbReference type="AlphaFoldDB" id="A0A4S9JRA8"/>
<dbReference type="GO" id="GO:0042908">
    <property type="term" value="P:xenobiotic transport"/>
    <property type="evidence" value="ECO:0007669"/>
    <property type="project" value="UniProtKB-ARBA"/>
</dbReference>
<dbReference type="PANTHER" id="PTHR23502:SF74">
    <property type="entry name" value="MAJOR FACILITATOR SUPERFAMILY (MFS) PROFILE DOMAIN-CONTAINING PROTEIN"/>
    <property type="match status" value="1"/>
</dbReference>
<feature type="transmembrane region" description="Helical" evidence="6">
    <location>
        <begin position="424"/>
        <end position="446"/>
    </location>
</feature>
<dbReference type="FunFam" id="1.20.1250.20:FF:000082">
    <property type="entry name" value="MFS multidrug transporter, putative"/>
    <property type="match status" value="1"/>
</dbReference>
<feature type="transmembrane region" description="Helical" evidence="6">
    <location>
        <begin position="213"/>
        <end position="231"/>
    </location>
</feature>
<evidence type="ECO:0000256" key="1">
    <source>
        <dbReference type="ARBA" id="ARBA00004141"/>
    </source>
</evidence>
<evidence type="ECO:0000313" key="8">
    <source>
        <dbReference type="EMBL" id="THY04785.1"/>
    </source>
</evidence>
<evidence type="ECO:0000256" key="6">
    <source>
        <dbReference type="SAM" id="Phobius"/>
    </source>
</evidence>
<dbReference type="SUPFAM" id="SSF103473">
    <property type="entry name" value="MFS general substrate transporter"/>
    <property type="match status" value="1"/>
</dbReference>
<dbReference type="Proteomes" id="UP000306584">
    <property type="component" value="Unassembled WGS sequence"/>
</dbReference>
<feature type="transmembrane region" description="Helical" evidence="6">
    <location>
        <begin position="458"/>
        <end position="483"/>
    </location>
</feature>
<keyword evidence="3 6" id="KW-0812">Transmembrane</keyword>
<keyword evidence="4 6" id="KW-1133">Transmembrane helix</keyword>
<evidence type="ECO:0000313" key="9">
    <source>
        <dbReference type="Proteomes" id="UP000306584"/>
    </source>
</evidence>
<evidence type="ECO:0000259" key="7">
    <source>
        <dbReference type="PROSITE" id="PS50850"/>
    </source>
</evidence>
<comment type="caution">
    <text evidence="8">The sequence shown here is derived from an EMBL/GenBank/DDBJ whole genome shotgun (WGS) entry which is preliminary data.</text>
</comment>
<feature type="transmembrane region" description="Helical" evidence="6">
    <location>
        <begin position="94"/>
        <end position="112"/>
    </location>
</feature>
<comment type="similarity">
    <text evidence="2">Belongs to the major facilitator superfamily.</text>
</comment>
<dbReference type="GO" id="GO:0140115">
    <property type="term" value="P:export across plasma membrane"/>
    <property type="evidence" value="ECO:0007669"/>
    <property type="project" value="UniProtKB-ARBA"/>
</dbReference>
<dbReference type="GO" id="GO:0005886">
    <property type="term" value="C:plasma membrane"/>
    <property type="evidence" value="ECO:0007669"/>
    <property type="project" value="TreeGrafter"/>
</dbReference>
<feature type="transmembrane region" description="Helical" evidence="6">
    <location>
        <begin position="368"/>
        <end position="387"/>
    </location>
</feature>
<feature type="transmembrane region" description="Helical" evidence="6">
    <location>
        <begin position="393"/>
        <end position="417"/>
    </location>
</feature>
<dbReference type="PROSITE" id="PS50850">
    <property type="entry name" value="MFS"/>
    <property type="match status" value="1"/>
</dbReference>
<feature type="transmembrane region" description="Helical" evidence="6">
    <location>
        <begin position="149"/>
        <end position="173"/>
    </location>
</feature>
<evidence type="ECO:0000256" key="2">
    <source>
        <dbReference type="ARBA" id="ARBA00008335"/>
    </source>
</evidence>